<evidence type="ECO:0000256" key="2">
    <source>
        <dbReference type="ARBA" id="ARBA00022692"/>
    </source>
</evidence>
<proteinExistence type="predicted"/>
<dbReference type="PANTHER" id="PTHR36926:SF1">
    <property type="entry name" value="COLICIN V PRODUCTION PROTEIN"/>
    <property type="match status" value="1"/>
</dbReference>
<comment type="subcellular location">
    <subcellularLocation>
        <location evidence="1">Membrane</location>
        <topology evidence="1">Multi-pass membrane protein</topology>
    </subcellularLocation>
</comment>
<evidence type="ECO:0000256" key="5">
    <source>
        <dbReference type="SAM" id="Phobius"/>
    </source>
</evidence>
<dbReference type="GO" id="GO:0009403">
    <property type="term" value="P:toxin biosynthetic process"/>
    <property type="evidence" value="ECO:0007669"/>
    <property type="project" value="InterPro"/>
</dbReference>
<feature type="transmembrane region" description="Helical" evidence="5">
    <location>
        <begin position="31"/>
        <end position="52"/>
    </location>
</feature>
<feature type="transmembrane region" description="Helical" evidence="5">
    <location>
        <begin position="6"/>
        <end position="24"/>
    </location>
</feature>
<feature type="transmembrane region" description="Helical" evidence="5">
    <location>
        <begin position="64"/>
        <end position="89"/>
    </location>
</feature>
<protein>
    <submittedName>
        <fullName evidence="6">CvpA family protein</fullName>
    </submittedName>
</protein>
<dbReference type="AlphaFoldDB" id="A0AAP6JD85"/>
<dbReference type="InterPro" id="IPR052719">
    <property type="entry name" value="CvpA-like"/>
</dbReference>
<organism evidence="6 7">
    <name type="scientific">Natronospira elongata</name>
    <dbReference type="NCBI Taxonomy" id="3110268"/>
    <lineage>
        <taxon>Bacteria</taxon>
        <taxon>Pseudomonadati</taxon>
        <taxon>Pseudomonadota</taxon>
        <taxon>Gammaproteobacteria</taxon>
        <taxon>Natronospirales</taxon>
        <taxon>Natronospiraceae</taxon>
        <taxon>Natronospira</taxon>
    </lineage>
</organism>
<keyword evidence="4 5" id="KW-0472">Membrane</keyword>
<dbReference type="RefSeq" id="WP_346049859.1">
    <property type="nucleotide sequence ID" value="NZ_JAYGII010000002.1"/>
</dbReference>
<gene>
    <name evidence="6" type="ORF">VCB98_01770</name>
</gene>
<dbReference type="Pfam" id="PF02674">
    <property type="entry name" value="Colicin_V"/>
    <property type="match status" value="1"/>
</dbReference>
<dbReference type="InterPro" id="IPR003825">
    <property type="entry name" value="Colicin-V_CvpA"/>
</dbReference>
<reference evidence="6 7" key="1">
    <citation type="submission" date="2023-12" db="EMBL/GenBank/DDBJ databases">
        <title>Whole-genome sequencing of halo(alkali)philic microorganisms from hypersaline lakes.</title>
        <authorList>
            <person name="Sorokin D.Y."/>
            <person name="Merkel A.Y."/>
            <person name="Messina E."/>
            <person name="Yakimov M."/>
        </authorList>
    </citation>
    <scope>NUCLEOTIDE SEQUENCE [LARGE SCALE GENOMIC DNA]</scope>
    <source>
        <strain evidence="6 7">AB-CW1</strain>
    </source>
</reference>
<name>A0AAP6JD85_9GAMM</name>
<comment type="caution">
    <text evidence="6">The sequence shown here is derived from an EMBL/GenBank/DDBJ whole genome shotgun (WGS) entry which is preliminary data.</text>
</comment>
<feature type="transmembrane region" description="Helical" evidence="5">
    <location>
        <begin position="101"/>
        <end position="123"/>
    </location>
</feature>
<evidence type="ECO:0000313" key="7">
    <source>
        <dbReference type="Proteomes" id="UP001302316"/>
    </source>
</evidence>
<evidence type="ECO:0000256" key="3">
    <source>
        <dbReference type="ARBA" id="ARBA00022989"/>
    </source>
</evidence>
<accession>A0AAP6JD85</accession>
<evidence type="ECO:0000256" key="4">
    <source>
        <dbReference type="ARBA" id="ARBA00023136"/>
    </source>
</evidence>
<evidence type="ECO:0000256" key="1">
    <source>
        <dbReference type="ARBA" id="ARBA00004141"/>
    </source>
</evidence>
<evidence type="ECO:0000313" key="6">
    <source>
        <dbReference type="EMBL" id="MEA5444548.1"/>
    </source>
</evidence>
<keyword evidence="7" id="KW-1185">Reference proteome</keyword>
<dbReference type="PANTHER" id="PTHR36926">
    <property type="entry name" value="COLICIN V PRODUCTION PROTEIN"/>
    <property type="match status" value="1"/>
</dbReference>
<keyword evidence="2 5" id="KW-0812">Transmembrane</keyword>
<dbReference type="Proteomes" id="UP001302316">
    <property type="component" value="Unassembled WGS sequence"/>
</dbReference>
<dbReference type="GO" id="GO:0016020">
    <property type="term" value="C:membrane"/>
    <property type="evidence" value="ECO:0007669"/>
    <property type="project" value="UniProtKB-SubCell"/>
</dbReference>
<sequence length="163" mass="17873">MVWVDYFIVALVIISALISLMRGFVKEAISLATWIMAFWVSLTFVDTLDAMLTGTIETPTVRLLVAFASLFIVTLIIGAMINHFVSLAVKKTGLSGTDRMIGVVFGTARGVLVVGALVLLGLVTEVNRDPWWNESVFIPLMEPIATWMAGFLPDNLVQDLDLL</sequence>
<dbReference type="EMBL" id="JAYGII010000002">
    <property type="protein sequence ID" value="MEA5444548.1"/>
    <property type="molecule type" value="Genomic_DNA"/>
</dbReference>
<keyword evidence="3 5" id="KW-1133">Transmembrane helix</keyword>